<dbReference type="SMART" id="SM00220">
    <property type="entry name" value="S_TKc"/>
    <property type="match status" value="1"/>
</dbReference>
<evidence type="ECO:0000256" key="14">
    <source>
        <dbReference type="ARBA" id="ARBA00023180"/>
    </source>
</evidence>
<keyword evidence="9 17" id="KW-0547">Nucleotide-binding</keyword>
<dbReference type="Pfam" id="PF12819">
    <property type="entry name" value="Malectin_like"/>
    <property type="match status" value="1"/>
</dbReference>
<dbReference type="InterPro" id="IPR017441">
    <property type="entry name" value="Protein_kinase_ATP_BS"/>
</dbReference>
<evidence type="ECO:0000259" key="20">
    <source>
        <dbReference type="PROSITE" id="PS50011"/>
    </source>
</evidence>
<evidence type="ECO:0000313" key="22">
    <source>
        <dbReference type="Proteomes" id="UP001372338"/>
    </source>
</evidence>
<dbReference type="FunFam" id="1.10.510.10:FF:001023">
    <property type="entry name" value="Os07g0541700 protein"/>
    <property type="match status" value="1"/>
</dbReference>
<evidence type="ECO:0000256" key="4">
    <source>
        <dbReference type="ARBA" id="ARBA00022614"/>
    </source>
</evidence>
<dbReference type="InterPro" id="IPR000719">
    <property type="entry name" value="Prot_kinase_dom"/>
</dbReference>
<protein>
    <recommendedName>
        <fullName evidence="2">non-specific serine/threonine protein kinase</fullName>
        <ecNumber evidence="2">2.7.11.1</ecNumber>
    </recommendedName>
</protein>
<dbReference type="Gene3D" id="3.30.200.20">
    <property type="entry name" value="Phosphorylase Kinase, domain 1"/>
    <property type="match status" value="1"/>
</dbReference>
<evidence type="ECO:0000256" key="2">
    <source>
        <dbReference type="ARBA" id="ARBA00012513"/>
    </source>
</evidence>
<evidence type="ECO:0000256" key="15">
    <source>
        <dbReference type="ARBA" id="ARBA00047899"/>
    </source>
</evidence>
<proteinExistence type="predicted"/>
<evidence type="ECO:0000256" key="1">
    <source>
        <dbReference type="ARBA" id="ARBA00004167"/>
    </source>
</evidence>
<dbReference type="Pfam" id="PF00560">
    <property type="entry name" value="LRR_1"/>
    <property type="match status" value="2"/>
</dbReference>
<dbReference type="PROSITE" id="PS50011">
    <property type="entry name" value="PROTEIN_KINASE_DOM"/>
    <property type="match status" value="1"/>
</dbReference>
<dbReference type="FunFam" id="3.80.10.10:FF:000041">
    <property type="entry name" value="LRR receptor-like serine/threonine-protein kinase ERECTA"/>
    <property type="match status" value="1"/>
</dbReference>
<evidence type="ECO:0000256" key="17">
    <source>
        <dbReference type="PROSITE-ProRule" id="PRU10141"/>
    </source>
</evidence>
<evidence type="ECO:0000256" key="5">
    <source>
        <dbReference type="ARBA" id="ARBA00022679"/>
    </source>
</evidence>
<comment type="catalytic activity">
    <reaction evidence="16">
        <text>L-seryl-[protein] + ATP = O-phospho-L-seryl-[protein] + ADP + H(+)</text>
        <dbReference type="Rhea" id="RHEA:17989"/>
        <dbReference type="Rhea" id="RHEA-COMP:9863"/>
        <dbReference type="Rhea" id="RHEA-COMP:11604"/>
        <dbReference type="ChEBI" id="CHEBI:15378"/>
        <dbReference type="ChEBI" id="CHEBI:29999"/>
        <dbReference type="ChEBI" id="CHEBI:30616"/>
        <dbReference type="ChEBI" id="CHEBI:83421"/>
        <dbReference type="ChEBI" id="CHEBI:456216"/>
        <dbReference type="EC" id="2.7.11.1"/>
    </reaction>
</comment>
<keyword evidence="5" id="KW-0808">Transferase</keyword>
<dbReference type="InterPro" id="IPR008271">
    <property type="entry name" value="Ser/Thr_kinase_AS"/>
</dbReference>
<dbReference type="EC" id="2.7.11.1" evidence="2"/>
<accession>A0AAN9E810</accession>
<evidence type="ECO:0000256" key="10">
    <source>
        <dbReference type="ARBA" id="ARBA00022777"/>
    </source>
</evidence>
<evidence type="ECO:0000256" key="11">
    <source>
        <dbReference type="ARBA" id="ARBA00022840"/>
    </source>
</evidence>
<evidence type="ECO:0000256" key="18">
    <source>
        <dbReference type="SAM" id="Phobius"/>
    </source>
</evidence>
<sequence length="856" mass="96853">MDLLSLFLLIIPMFKSFALCQLEEFVSIDCGGSSNYTDRRTGLAWISDNLIMQHGTPVEVETPNGTTAQYRRRRDFPIDSKKYCYTLNTNERRRYLVRATFQYGRLKNGDTYPQFLLYLDATKWATVSIHDASRIYVKEMIIRATSNFIDVCICCGTTGSPFISTLELRPLNLSMYATDFEDNFFLKVAARINFGAPTEDAVRYPDDPYDRIWDSDLARRQNYLVGVASGTERVNTTKNIEIETREYPPLKVMQTAVVGTKGVLSYRLNLEDFPANARAYAYFAEIEDLNMNETRKFKLRQPYIPDYSNAVVNIAENANGRYSLYEPSYMNVTLDFVLSFSFVKTPDSTRGPILNALEISKYVKIASKTNKQDSNVVNAFRILSAESCQTNEGDPCVPSPWEWINCSSTKPPRITKIILSRRNVKGEIPPEVNNMEALTELWLDGNHLTGPLPDISNLINLKILHLENNKLTGPLPSYLGSLPSLQALFIQNNSFSGEVPERLVSGKIIFNDDGNPGLHRGNKKHFMLIVGISVAVSVFLLLLFLGSLMLLHNKQRKTSHQKHEEKGITGRSSSRLLTAHSLIRGGNFIDEGTACNITLSELKEATNNFSNKIGKGRFGSVYYGKMKDGKEVAVKSMTDLFCRGNRQFVNEVSLLSRIHHRNLVPLIGYFEEEENQHILVYEYMHNGTLRDHIHETSKQNLDWLTRLRMAEDAAKGLEYLHTGCNPSIIHQDVKTSNILLDINMRAKVSDFGLSRLVEDLTLISSVVRESDGYLDPEYYASQQLTEKSDVYSFGIVLLELISGRKPVSLEDYGGEMNIVHWARSLIGKGDVMSIIDPCIAGNVKTESIWRFVEIVM</sequence>
<keyword evidence="13 18" id="KW-0472">Membrane</keyword>
<name>A0AAN9E810_CROPI</name>
<dbReference type="PANTHER" id="PTHR45631">
    <property type="entry name" value="OS07G0107800 PROTEIN-RELATED"/>
    <property type="match status" value="1"/>
</dbReference>
<comment type="subcellular location">
    <subcellularLocation>
        <location evidence="1">Membrane</location>
        <topology evidence="1">Single-pass membrane protein</topology>
    </subcellularLocation>
</comment>
<evidence type="ECO:0000256" key="19">
    <source>
        <dbReference type="SAM" id="SignalP"/>
    </source>
</evidence>
<dbReference type="GO" id="GO:0016020">
    <property type="term" value="C:membrane"/>
    <property type="evidence" value="ECO:0007669"/>
    <property type="project" value="UniProtKB-SubCell"/>
</dbReference>
<feature type="signal peptide" evidence="19">
    <location>
        <begin position="1"/>
        <end position="20"/>
    </location>
</feature>
<keyword evidence="3" id="KW-0723">Serine/threonine-protein kinase</keyword>
<dbReference type="InterPro" id="IPR001245">
    <property type="entry name" value="Ser-Thr/Tyr_kinase_cat_dom"/>
</dbReference>
<reference evidence="21 22" key="1">
    <citation type="submission" date="2024-01" db="EMBL/GenBank/DDBJ databases">
        <title>The genomes of 5 underutilized Papilionoideae crops provide insights into root nodulation and disease resistanc.</title>
        <authorList>
            <person name="Yuan L."/>
        </authorList>
    </citation>
    <scope>NUCLEOTIDE SEQUENCE [LARGE SCALE GENOMIC DNA]</scope>
    <source>
        <strain evidence="21">ZHUSHIDOU_FW_LH</strain>
        <tissue evidence="21">Leaf</tissue>
    </source>
</reference>
<dbReference type="InterPro" id="IPR001611">
    <property type="entry name" value="Leu-rich_rpt"/>
</dbReference>
<evidence type="ECO:0000256" key="12">
    <source>
        <dbReference type="ARBA" id="ARBA00022989"/>
    </source>
</evidence>
<feature type="binding site" evidence="17">
    <location>
        <position position="635"/>
    </location>
    <ligand>
        <name>ATP</name>
        <dbReference type="ChEBI" id="CHEBI:30616"/>
    </ligand>
</feature>
<feature type="domain" description="Protein kinase" evidence="20">
    <location>
        <begin position="607"/>
        <end position="856"/>
    </location>
</feature>
<keyword evidence="10" id="KW-0418">Kinase</keyword>
<dbReference type="GO" id="GO:0004674">
    <property type="term" value="F:protein serine/threonine kinase activity"/>
    <property type="evidence" value="ECO:0007669"/>
    <property type="project" value="UniProtKB-KW"/>
</dbReference>
<dbReference type="Proteomes" id="UP001372338">
    <property type="component" value="Unassembled WGS sequence"/>
</dbReference>
<keyword evidence="22" id="KW-1185">Reference proteome</keyword>
<dbReference type="InterPro" id="IPR032675">
    <property type="entry name" value="LRR_dom_sf"/>
</dbReference>
<dbReference type="SUPFAM" id="SSF52058">
    <property type="entry name" value="L domain-like"/>
    <property type="match status" value="1"/>
</dbReference>
<keyword evidence="8" id="KW-0677">Repeat</keyword>
<keyword evidence="4" id="KW-0433">Leucine-rich repeat</keyword>
<feature type="chain" id="PRO_5043032079" description="non-specific serine/threonine protein kinase" evidence="19">
    <location>
        <begin position="21"/>
        <end position="856"/>
    </location>
</feature>
<evidence type="ECO:0000256" key="7">
    <source>
        <dbReference type="ARBA" id="ARBA00022729"/>
    </source>
</evidence>
<keyword evidence="12 18" id="KW-1133">Transmembrane helix</keyword>
<comment type="caution">
    <text evidence="21">The sequence shown here is derived from an EMBL/GenBank/DDBJ whole genome shotgun (WGS) entry which is preliminary data.</text>
</comment>
<keyword evidence="7 19" id="KW-0732">Signal</keyword>
<dbReference type="PANTHER" id="PTHR45631:SF19">
    <property type="entry name" value="PROTEIN KINASE DOMAIN-CONTAINING PROTEIN"/>
    <property type="match status" value="1"/>
</dbReference>
<dbReference type="InterPro" id="IPR024788">
    <property type="entry name" value="Malectin-like_Carb-bd_dom"/>
</dbReference>
<evidence type="ECO:0000256" key="6">
    <source>
        <dbReference type="ARBA" id="ARBA00022692"/>
    </source>
</evidence>
<gene>
    <name evidence="21" type="ORF">RIF29_41798</name>
</gene>
<keyword evidence="11 17" id="KW-0067">ATP-binding</keyword>
<organism evidence="21 22">
    <name type="scientific">Crotalaria pallida</name>
    <name type="common">Smooth rattlebox</name>
    <name type="synonym">Crotalaria striata</name>
    <dbReference type="NCBI Taxonomy" id="3830"/>
    <lineage>
        <taxon>Eukaryota</taxon>
        <taxon>Viridiplantae</taxon>
        <taxon>Streptophyta</taxon>
        <taxon>Embryophyta</taxon>
        <taxon>Tracheophyta</taxon>
        <taxon>Spermatophyta</taxon>
        <taxon>Magnoliopsida</taxon>
        <taxon>eudicotyledons</taxon>
        <taxon>Gunneridae</taxon>
        <taxon>Pentapetalae</taxon>
        <taxon>rosids</taxon>
        <taxon>fabids</taxon>
        <taxon>Fabales</taxon>
        <taxon>Fabaceae</taxon>
        <taxon>Papilionoideae</taxon>
        <taxon>50 kb inversion clade</taxon>
        <taxon>genistoids sensu lato</taxon>
        <taxon>core genistoids</taxon>
        <taxon>Crotalarieae</taxon>
        <taxon>Crotalaria</taxon>
    </lineage>
</organism>
<dbReference type="InterPro" id="IPR011009">
    <property type="entry name" value="Kinase-like_dom_sf"/>
</dbReference>
<dbReference type="SUPFAM" id="SSF56112">
    <property type="entry name" value="Protein kinase-like (PK-like)"/>
    <property type="match status" value="1"/>
</dbReference>
<dbReference type="Gene3D" id="1.10.510.10">
    <property type="entry name" value="Transferase(Phosphotransferase) domain 1"/>
    <property type="match status" value="1"/>
</dbReference>
<evidence type="ECO:0000256" key="3">
    <source>
        <dbReference type="ARBA" id="ARBA00022527"/>
    </source>
</evidence>
<evidence type="ECO:0000313" key="21">
    <source>
        <dbReference type="EMBL" id="KAK7246927.1"/>
    </source>
</evidence>
<dbReference type="Pfam" id="PF07714">
    <property type="entry name" value="PK_Tyr_Ser-Thr"/>
    <property type="match status" value="1"/>
</dbReference>
<evidence type="ECO:0000256" key="16">
    <source>
        <dbReference type="ARBA" id="ARBA00048679"/>
    </source>
</evidence>
<dbReference type="PROSITE" id="PS00108">
    <property type="entry name" value="PROTEIN_KINASE_ST"/>
    <property type="match status" value="1"/>
</dbReference>
<dbReference type="Gene3D" id="3.80.10.10">
    <property type="entry name" value="Ribonuclease Inhibitor"/>
    <property type="match status" value="1"/>
</dbReference>
<dbReference type="AlphaFoldDB" id="A0AAN9E810"/>
<keyword evidence="14" id="KW-0325">Glycoprotein</keyword>
<feature type="transmembrane region" description="Helical" evidence="18">
    <location>
        <begin position="526"/>
        <end position="551"/>
    </location>
</feature>
<comment type="catalytic activity">
    <reaction evidence="15">
        <text>L-threonyl-[protein] + ATP = O-phospho-L-threonyl-[protein] + ADP + H(+)</text>
        <dbReference type="Rhea" id="RHEA:46608"/>
        <dbReference type="Rhea" id="RHEA-COMP:11060"/>
        <dbReference type="Rhea" id="RHEA-COMP:11605"/>
        <dbReference type="ChEBI" id="CHEBI:15378"/>
        <dbReference type="ChEBI" id="CHEBI:30013"/>
        <dbReference type="ChEBI" id="CHEBI:30616"/>
        <dbReference type="ChEBI" id="CHEBI:61977"/>
        <dbReference type="ChEBI" id="CHEBI:456216"/>
        <dbReference type="EC" id="2.7.11.1"/>
    </reaction>
</comment>
<dbReference type="EMBL" id="JAYWIO010000008">
    <property type="protein sequence ID" value="KAK7246927.1"/>
    <property type="molecule type" value="Genomic_DNA"/>
</dbReference>
<dbReference type="PROSITE" id="PS00107">
    <property type="entry name" value="PROTEIN_KINASE_ATP"/>
    <property type="match status" value="1"/>
</dbReference>
<evidence type="ECO:0000256" key="13">
    <source>
        <dbReference type="ARBA" id="ARBA00023136"/>
    </source>
</evidence>
<keyword evidence="6 18" id="KW-0812">Transmembrane</keyword>
<evidence type="ECO:0000256" key="9">
    <source>
        <dbReference type="ARBA" id="ARBA00022741"/>
    </source>
</evidence>
<evidence type="ECO:0000256" key="8">
    <source>
        <dbReference type="ARBA" id="ARBA00022737"/>
    </source>
</evidence>
<dbReference type="GO" id="GO:0005524">
    <property type="term" value="F:ATP binding"/>
    <property type="evidence" value="ECO:0007669"/>
    <property type="project" value="UniProtKB-UniRule"/>
</dbReference>